<evidence type="ECO:0000313" key="6">
    <source>
        <dbReference type="EMBL" id="ANP45451.1"/>
    </source>
</evidence>
<dbReference type="InParanoid" id="A0A1B1AFY2"/>
<evidence type="ECO:0000256" key="2">
    <source>
        <dbReference type="ARBA" id="ARBA00023169"/>
    </source>
</evidence>
<dbReference type="Pfam" id="PF02397">
    <property type="entry name" value="Bac_transf"/>
    <property type="match status" value="1"/>
</dbReference>
<dbReference type="Proteomes" id="UP000092498">
    <property type="component" value="Chromosome"/>
</dbReference>
<reference evidence="6 7" key="1">
    <citation type="submission" date="2015-11" db="EMBL/GenBank/DDBJ databases">
        <title>Whole-Genome Sequence of Candidatus Oderbacter manganicum from the National Park Lower Oder Valley, Germany.</title>
        <authorList>
            <person name="Braun B."/>
            <person name="Liere K."/>
            <person name="Szewzyk U."/>
        </authorList>
    </citation>
    <scope>NUCLEOTIDE SEQUENCE [LARGE SCALE GENOMIC DNA]</scope>
    <source>
        <strain evidence="6 7">OTSz_A_272</strain>
    </source>
</reference>
<dbReference type="InterPro" id="IPR003362">
    <property type="entry name" value="Bact_transf"/>
</dbReference>
<dbReference type="PANTHER" id="PTHR30576">
    <property type="entry name" value="COLANIC BIOSYNTHESIS UDP-GLUCOSE LIPID CARRIER TRANSFERASE"/>
    <property type="match status" value="1"/>
</dbReference>
<evidence type="ECO:0000256" key="3">
    <source>
        <dbReference type="SAM" id="MobiDB-lite"/>
    </source>
</evidence>
<dbReference type="OrthoDB" id="9808602at2"/>
<keyword evidence="2" id="KW-0270">Exopolysaccharide synthesis</keyword>
<evidence type="ECO:0000259" key="5">
    <source>
        <dbReference type="Pfam" id="PF02397"/>
    </source>
</evidence>
<dbReference type="STRING" id="1759059.ATE48_05735"/>
<protein>
    <recommendedName>
        <fullName evidence="5">Bacterial sugar transferase domain-containing protein</fullName>
    </recommendedName>
</protein>
<evidence type="ECO:0000256" key="4">
    <source>
        <dbReference type="SAM" id="Phobius"/>
    </source>
</evidence>
<dbReference type="RefSeq" id="WP_066768785.1">
    <property type="nucleotide sequence ID" value="NZ_CP013244.1"/>
</dbReference>
<feature type="domain" description="Bacterial sugar transferase" evidence="5">
    <location>
        <begin position="49"/>
        <end position="217"/>
    </location>
</feature>
<keyword evidence="4" id="KW-1133">Transmembrane helix</keyword>
<accession>A0A1B1AFY2</accession>
<sequence>MLIQLPSGSPEPQGPQNADQEATFEAGLRRDLASAPIVSYDTMLGGPAKRAIDITIALITTPIWVPLLLVAAGVSKLRDRAPVFLRDERIGYGGRSFNCYSLRMSPTVKADAAEGAIANDAAEKVASRRIRWRNAFERLPQMLNVIRGDMAIVGPSPLSRAQLEPMKSARRYYLSARPGVVGISTIIGGSGDPSQHKIYAMSWAITTDALIFWDGVRALWDGREELWKPSFTQAKPGQSTSGIVVRRRS</sequence>
<dbReference type="GO" id="GO:0016780">
    <property type="term" value="F:phosphotransferase activity, for other substituted phosphate groups"/>
    <property type="evidence" value="ECO:0007669"/>
    <property type="project" value="TreeGrafter"/>
</dbReference>
<comment type="similarity">
    <text evidence="1">Belongs to the bacterial sugar transferase family.</text>
</comment>
<evidence type="ECO:0000313" key="7">
    <source>
        <dbReference type="Proteomes" id="UP000092498"/>
    </source>
</evidence>
<dbReference type="GO" id="GO:0000271">
    <property type="term" value="P:polysaccharide biosynthetic process"/>
    <property type="evidence" value="ECO:0007669"/>
    <property type="project" value="UniProtKB-KW"/>
</dbReference>
<proteinExistence type="inferred from homology"/>
<keyword evidence="4" id="KW-0472">Membrane</keyword>
<feature type="region of interest" description="Disordered" evidence="3">
    <location>
        <begin position="1"/>
        <end position="21"/>
    </location>
</feature>
<dbReference type="PANTHER" id="PTHR30576:SF0">
    <property type="entry name" value="UNDECAPRENYL-PHOSPHATE N-ACETYLGALACTOSAMINYL 1-PHOSPHATE TRANSFERASE-RELATED"/>
    <property type="match status" value="1"/>
</dbReference>
<evidence type="ECO:0000256" key="1">
    <source>
        <dbReference type="ARBA" id="ARBA00006464"/>
    </source>
</evidence>
<organism evidence="6 7">
    <name type="scientific">Candidatus Viadribacter manganicus</name>
    <dbReference type="NCBI Taxonomy" id="1759059"/>
    <lineage>
        <taxon>Bacteria</taxon>
        <taxon>Pseudomonadati</taxon>
        <taxon>Pseudomonadota</taxon>
        <taxon>Alphaproteobacteria</taxon>
        <taxon>Hyphomonadales</taxon>
        <taxon>Hyphomonadaceae</taxon>
        <taxon>Candidatus Viadribacter</taxon>
    </lineage>
</organism>
<dbReference type="KEGG" id="cbot:ATE48_05735"/>
<keyword evidence="7" id="KW-1185">Reference proteome</keyword>
<dbReference type="EMBL" id="CP013244">
    <property type="protein sequence ID" value="ANP45451.1"/>
    <property type="molecule type" value="Genomic_DNA"/>
</dbReference>
<gene>
    <name evidence="6" type="ORF">ATE48_05735</name>
</gene>
<name>A0A1B1AFY2_9PROT</name>
<feature type="transmembrane region" description="Helical" evidence="4">
    <location>
        <begin position="54"/>
        <end position="74"/>
    </location>
</feature>
<dbReference type="AlphaFoldDB" id="A0A1B1AFY2"/>
<keyword evidence="4" id="KW-0812">Transmembrane</keyword>